<dbReference type="EMBL" id="JAUFPN010000153">
    <property type="protein sequence ID" value="MDN3565910.1"/>
    <property type="molecule type" value="Genomic_DNA"/>
</dbReference>
<organism evidence="3 4">
    <name type="scientific">Paeniroseomonas aquatica</name>
    <dbReference type="NCBI Taxonomy" id="373043"/>
    <lineage>
        <taxon>Bacteria</taxon>
        <taxon>Pseudomonadati</taxon>
        <taxon>Pseudomonadota</taxon>
        <taxon>Alphaproteobacteria</taxon>
        <taxon>Acetobacterales</taxon>
        <taxon>Acetobacteraceae</taxon>
        <taxon>Paeniroseomonas</taxon>
    </lineage>
</organism>
<name>A0ABT8A8B4_9PROT</name>
<keyword evidence="1 3" id="KW-0328">Glycosyltransferase</keyword>
<evidence type="ECO:0000313" key="3">
    <source>
        <dbReference type="EMBL" id="MDN3565910.1"/>
    </source>
</evidence>
<comment type="caution">
    <text evidence="3">The sequence shown here is derived from an EMBL/GenBank/DDBJ whole genome shotgun (WGS) entry which is preliminary data.</text>
</comment>
<reference evidence="4" key="1">
    <citation type="journal article" date="2019" name="Int. J. Syst. Evol. Microbiol.">
        <title>The Global Catalogue of Microorganisms (GCM) 10K type strain sequencing project: providing services to taxonomists for standard genome sequencing and annotation.</title>
        <authorList>
            <consortium name="The Broad Institute Genomics Platform"/>
            <consortium name="The Broad Institute Genome Sequencing Center for Infectious Disease"/>
            <person name="Wu L."/>
            <person name="Ma J."/>
        </authorList>
    </citation>
    <scope>NUCLEOTIDE SEQUENCE [LARGE SCALE GENOMIC DNA]</scope>
    <source>
        <strain evidence="4">CECT 7131</strain>
    </source>
</reference>
<dbReference type="GO" id="GO:0016757">
    <property type="term" value="F:glycosyltransferase activity"/>
    <property type="evidence" value="ECO:0007669"/>
    <property type="project" value="UniProtKB-KW"/>
</dbReference>
<evidence type="ECO:0000256" key="1">
    <source>
        <dbReference type="ARBA" id="ARBA00022676"/>
    </source>
</evidence>
<protein>
    <submittedName>
        <fullName evidence="3">Glycosyltransferase family 9 protein</fullName>
        <ecNumber evidence="3">2.4.-.-</ecNumber>
    </submittedName>
</protein>
<gene>
    <name evidence="3" type="ORF">QWZ14_16185</name>
</gene>
<keyword evidence="2 3" id="KW-0808">Transferase</keyword>
<dbReference type="InterPro" id="IPR051199">
    <property type="entry name" value="LPS_LOS_Heptosyltrfase"/>
</dbReference>
<evidence type="ECO:0000256" key="2">
    <source>
        <dbReference type="ARBA" id="ARBA00022679"/>
    </source>
</evidence>
<dbReference type="Pfam" id="PF01075">
    <property type="entry name" value="Glyco_transf_9"/>
    <property type="match status" value="1"/>
</dbReference>
<accession>A0ABT8A8B4</accession>
<dbReference type="PANTHER" id="PTHR30160">
    <property type="entry name" value="TETRAACYLDISACCHARIDE 4'-KINASE-RELATED"/>
    <property type="match status" value="1"/>
</dbReference>
<dbReference type="CDD" id="cd03789">
    <property type="entry name" value="GT9_LPS_heptosyltransferase"/>
    <property type="match status" value="1"/>
</dbReference>
<dbReference type="EC" id="2.4.-.-" evidence="3"/>
<dbReference type="Proteomes" id="UP001529369">
    <property type="component" value="Unassembled WGS sequence"/>
</dbReference>
<proteinExistence type="predicted"/>
<dbReference type="Gene3D" id="3.40.50.2000">
    <property type="entry name" value="Glycogen Phosphorylase B"/>
    <property type="match status" value="2"/>
</dbReference>
<evidence type="ECO:0000313" key="4">
    <source>
        <dbReference type="Proteomes" id="UP001529369"/>
    </source>
</evidence>
<keyword evidence="4" id="KW-1185">Reference proteome</keyword>
<dbReference type="PANTHER" id="PTHR30160:SF7">
    <property type="entry name" value="ADP-HEPTOSE--LPS HEPTOSYLTRANSFERASE 2"/>
    <property type="match status" value="1"/>
</dbReference>
<dbReference type="InterPro" id="IPR002201">
    <property type="entry name" value="Glyco_trans_9"/>
</dbReference>
<dbReference type="SUPFAM" id="SSF53756">
    <property type="entry name" value="UDP-Glycosyltransferase/glycogen phosphorylase"/>
    <property type="match status" value="1"/>
</dbReference>
<dbReference type="RefSeq" id="WP_290317783.1">
    <property type="nucleotide sequence ID" value="NZ_JAUFPN010000153.1"/>
</dbReference>
<sequence length="311" mass="32869">MRILFITATRIGDAVLSTGLLDHLIRTWPQAKIVVACGPVAEGVFARMPNRAWTILLTKRRLRLHWLELWREVGLERWDMVVDLRGSAFSWLVRAKRRVVMRGGRQPGPRLGHLGALFGLDPPPLPVAWFNAADRSRAALLLAADGQGGEGRWIGLGPTANWDRKVWPAERFVAFFEALVAPGQPLEGARAVILGGPGPQEAAMAAPVLAALGDRAVSLMGSVSLPEAAAVLARCALFVGNDSGLMHLSAAAGTPTLGLFGPSRVGEYAPSGRRTATAIAPGSPALDSMAGLTLDQALVAAQGLLTQGLPA</sequence>